<dbReference type="PANTHER" id="PTHR16166">
    <property type="entry name" value="VACUOLAR PROTEIN SORTING-ASSOCIATED PROTEIN VPS13"/>
    <property type="match status" value="1"/>
</dbReference>
<dbReference type="PANTHER" id="PTHR16166:SF143">
    <property type="entry name" value="PROTEIN SORTING-ASSOCIATED PROTEIN, PUTATIVE (DUF1162)-RELATED"/>
    <property type="match status" value="1"/>
</dbReference>
<dbReference type="InterPro" id="IPR056748">
    <property type="entry name" value="VPS13-like_C"/>
</dbReference>
<proteinExistence type="predicted"/>
<keyword evidence="3" id="KW-1185">Reference proteome</keyword>
<gene>
    <name evidence="2" type="ORF">M569_16094</name>
</gene>
<accession>S8BWH5</accession>
<reference evidence="2 3" key="1">
    <citation type="journal article" date="2013" name="BMC Genomics">
        <title>The miniature genome of a carnivorous plant Genlisea aurea contains a low number of genes and short non-coding sequences.</title>
        <authorList>
            <person name="Leushkin E.V."/>
            <person name="Sutormin R.A."/>
            <person name="Nabieva E.R."/>
            <person name="Penin A.A."/>
            <person name="Kondrashov A.S."/>
            <person name="Logacheva M.D."/>
        </authorList>
    </citation>
    <scope>NUCLEOTIDE SEQUENCE [LARGE SCALE GENOMIC DNA]</scope>
</reference>
<sequence length="408" mass="44013">SFSSTPWILRNGVLTSGETLIHRGLMALADVEGAKIYFKPFALSHKIASWASLQEIMVDHYSRQFLHEMYKVFGSAGVIGNPVGFARSLGLGIRDFFSFPVWSALQSPTGLITGMAQGTTSLLSNTVYAITDATSQFTKAAHKGIVAFTLDDQSVSMVERQRSKGVINEFLEGLTGVLQSPIRGAEKHGLPGVLSGIAIGVAGLMAKPAASILEVTGITAQSIKNRSRIHQTTRFRIRLPRPLSPDAPLKPYSWEEAVGAHVLNDVGSRTGEASSSSLSFLCKALKRSGEYVVIAGRLVLVVSSPSLIGLGEPDFEGVPSEMKWTVKSEMETDSIVLVENEGEVVHVVGSGGSDASTSRSSLPIFHRDLEFSGREDASDFLSSLVCIMERRKEEGVGSSHVLHRRDIR</sequence>
<dbReference type="InterPro" id="IPR026847">
    <property type="entry name" value="VPS13"/>
</dbReference>
<organism evidence="2 3">
    <name type="scientific">Genlisea aurea</name>
    <dbReference type="NCBI Taxonomy" id="192259"/>
    <lineage>
        <taxon>Eukaryota</taxon>
        <taxon>Viridiplantae</taxon>
        <taxon>Streptophyta</taxon>
        <taxon>Embryophyta</taxon>
        <taxon>Tracheophyta</taxon>
        <taxon>Spermatophyta</taxon>
        <taxon>Magnoliopsida</taxon>
        <taxon>eudicotyledons</taxon>
        <taxon>Gunneridae</taxon>
        <taxon>Pentapetalae</taxon>
        <taxon>asterids</taxon>
        <taxon>lamiids</taxon>
        <taxon>Lamiales</taxon>
        <taxon>Lentibulariaceae</taxon>
        <taxon>Genlisea</taxon>
    </lineage>
</organism>
<dbReference type="AlphaFoldDB" id="S8BWH5"/>
<feature type="non-terminal residue" evidence="2">
    <location>
        <position position="1"/>
    </location>
</feature>
<dbReference type="EMBL" id="AUSU01008960">
    <property type="protein sequence ID" value="EPS58719.1"/>
    <property type="molecule type" value="Genomic_DNA"/>
</dbReference>
<feature type="domain" description="Intermembrane lipid transfer protein VPS13-like C-terminal" evidence="1">
    <location>
        <begin position="237"/>
        <end position="309"/>
    </location>
</feature>
<dbReference type="Proteomes" id="UP000015453">
    <property type="component" value="Unassembled WGS sequence"/>
</dbReference>
<dbReference type="Pfam" id="PF25037">
    <property type="entry name" value="VPS13_C"/>
    <property type="match status" value="1"/>
</dbReference>
<comment type="caution">
    <text evidence="2">The sequence shown here is derived from an EMBL/GenBank/DDBJ whole genome shotgun (WGS) entry which is preliminary data.</text>
</comment>
<dbReference type="GO" id="GO:0006623">
    <property type="term" value="P:protein targeting to vacuole"/>
    <property type="evidence" value="ECO:0007669"/>
    <property type="project" value="TreeGrafter"/>
</dbReference>
<dbReference type="GO" id="GO:0045053">
    <property type="term" value="P:protein retention in Golgi apparatus"/>
    <property type="evidence" value="ECO:0007669"/>
    <property type="project" value="TreeGrafter"/>
</dbReference>
<protein>
    <recommendedName>
        <fullName evidence="1">Intermembrane lipid transfer protein VPS13-like C-terminal domain-containing protein</fullName>
    </recommendedName>
</protein>
<evidence type="ECO:0000313" key="3">
    <source>
        <dbReference type="Proteomes" id="UP000015453"/>
    </source>
</evidence>
<name>S8BWH5_9LAMI</name>
<dbReference type="OrthoDB" id="428159at2759"/>
<evidence type="ECO:0000259" key="1">
    <source>
        <dbReference type="Pfam" id="PF25037"/>
    </source>
</evidence>
<evidence type="ECO:0000313" key="2">
    <source>
        <dbReference type="EMBL" id="EPS58719.1"/>
    </source>
</evidence>